<feature type="coiled-coil region" evidence="1">
    <location>
        <begin position="145"/>
        <end position="186"/>
    </location>
</feature>
<evidence type="ECO:0000256" key="1">
    <source>
        <dbReference type="SAM" id="Coils"/>
    </source>
</evidence>
<protein>
    <submittedName>
        <fullName evidence="2">CSON015500 protein</fullName>
    </submittedName>
</protein>
<name>A0A336LNU6_CULSO</name>
<dbReference type="EMBL" id="UFQT01000098">
    <property type="protein sequence ID" value="SSX19834.1"/>
    <property type="molecule type" value="Genomic_DNA"/>
</dbReference>
<reference evidence="2" key="1">
    <citation type="submission" date="2018-07" db="EMBL/GenBank/DDBJ databases">
        <authorList>
            <person name="Quirk P.G."/>
            <person name="Krulwich T.A."/>
        </authorList>
    </citation>
    <scope>NUCLEOTIDE SEQUENCE</scope>
</reference>
<dbReference type="OMA" id="FNYLAYY"/>
<dbReference type="VEuPathDB" id="VectorBase:CSON015500"/>
<dbReference type="AlphaFoldDB" id="A0A336LNU6"/>
<proteinExistence type="predicted"/>
<feature type="coiled-coil region" evidence="1">
    <location>
        <begin position="338"/>
        <end position="376"/>
    </location>
</feature>
<keyword evidence="1" id="KW-0175">Coiled coil</keyword>
<organism evidence="2">
    <name type="scientific">Culicoides sonorensis</name>
    <name type="common">Biting midge</name>
    <dbReference type="NCBI Taxonomy" id="179676"/>
    <lineage>
        <taxon>Eukaryota</taxon>
        <taxon>Metazoa</taxon>
        <taxon>Ecdysozoa</taxon>
        <taxon>Arthropoda</taxon>
        <taxon>Hexapoda</taxon>
        <taxon>Insecta</taxon>
        <taxon>Pterygota</taxon>
        <taxon>Neoptera</taxon>
        <taxon>Endopterygota</taxon>
        <taxon>Diptera</taxon>
        <taxon>Nematocera</taxon>
        <taxon>Chironomoidea</taxon>
        <taxon>Ceratopogonidae</taxon>
        <taxon>Ceratopogoninae</taxon>
        <taxon>Culicoides</taxon>
        <taxon>Monoculicoides</taxon>
    </lineage>
</organism>
<feature type="coiled-coil region" evidence="1">
    <location>
        <begin position="221"/>
        <end position="312"/>
    </location>
</feature>
<gene>
    <name evidence="2" type="primary">CSON015500</name>
</gene>
<evidence type="ECO:0000313" key="2">
    <source>
        <dbReference type="EMBL" id="SSX19834.1"/>
    </source>
</evidence>
<accession>A0A336LNU6</accession>
<sequence>MQPSMEELITDWNALLTYKLKESDLMHPTETFIIKALSSLLGAMGIKDCYTLKMHSENKVEAGIAKAKFVRFIDELYKVSDVKHHFLYIDLVHPTSKKTFHLLRVLHNYFCYYEMLKKNVLGYDTEKLMSRDRLMKLIKDRTIKNEQLKMQKDMMASKIESYSNEIPVLQNQVQETKSHIKTLNQEIDERKYTIEAIRASNRDALKKIEYFNDELVDEEEIKKLMSDMQKFKQELNELKERGSAMNTRLLEGHHKKEELESIISETENLIQCLDIDSVIEHKTRIISSQQNLDELKKKLSDLEQESENNKKYFEMQVKANTKKIATQKKKNKMQDKKMKTIQKEIIQQEKILNELEDESTKLHAELERNKNELEQVFIIGEKTLLKLSGKNLGQCNSSECA</sequence>